<dbReference type="EMBL" id="ADGH01000016">
    <property type="protein sequence ID" value="EHG23910.1"/>
    <property type="molecule type" value="Genomic_DNA"/>
</dbReference>
<evidence type="ECO:0000313" key="2">
    <source>
        <dbReference type="EMBL" id="EHG23910.1"/>
    </source>
</evidence>
<proteinExistence type="predicted"/>
<dbReference type="Pfam" id="PF13524">
    <property type="entry name" value="Glyco_trans_1_2"/>
    <property type="match status" value="1"/>
</dbReference>
<dbReference type="Gene3D" id="3.40.50.2000">
    <property type="entry name" value="Glycogen Phosphorylase B"/>
    <property type="match status" value="1"/>
</dbReference>
<reference evidence="2 3" key="1">
    <citation type="submission" date="2011-08" db="EMBL/GenBank/DDBJ databases">
        <title>The Genome Sequence of Selenomonas noxia F0398.</title>
        <authorList>
            <consortium name="The Broad Institute Genome Sequencing Platform"/>
            <person name="Earl A."/>
            <person name="Ward D."/>
            <person name="Feldgarden M."/>
            <person name="Gevers D."/>
            <person name="Izard J."/>
            <person name="Ganesan A."/>
            <person name="Blanton J.M."/>
            <person name="Baranova O.V."/>
            <person name="Tanner A.C."/>
            <person name="Dewhirst F.E."/>
            <person name="Young S.K."/>
            <person name="Zeng Q."/>
            <person name="Gargeya S."/>
            <person name="Fitzgerald M."/>
            <person name="Haas B."/>
            <person name="Abouelleil A."/>
            <person name="Alvarado L."/>
            <person name="Arachchi H.M."/>
            <person name="Berlin A."/>
            <person name="Brown A."/>
            <person name="Chapman S.B."/>
            <person name="Chen Z."/>
            <person name="Dunbar C."/>
            <person name="Freedman E."/>
            <person name="Gearin G."/>
            <person name="Gellesch M."/>
            <person name="Goldberg J."/>
            <person name="Griggs A."/>
            <person name="Gujja S."/>
            <person name="Heiman D."/>
            <person name="Howarth C."/>
            <person name="Larson L."/>
            <person name="Lui A."/>
            <person name="MacDonald P.J.P."/>
            <person name="Montmayeur A."/>
            <person name="Murphy C."/>
            <person name="Neiman D."/>
            <person name="Pearson M."/>
            <person name="Priest M."/>
            <person name="Roberts A."/>
            <person name="Saif S."/>
            <person name="Shea T."/>
            <person name="Shenoy N."/>
            <person name="Sisk P."/>
            <person name="Stolte C."/>
            <person name="Sykes S."/>
            <person name="Wortman J."/>
            <person name="Nusbaum C."/>
            <person name="Birren B."/>
        </authorList>
    </citation>
    <scope>NUCLEOTIDE SEQUENCE [LARGE SCALE GENOMIC DNA]</scope>
    <source>
        <strain evidence="2 3">F0398</strain>
    </source>
</reference>
<dbReference type="Proteomes" id="UP000003175">
    <property type="component" value="Unassembled WGS sequence"/>
</dbReference>
<name>A0ABN0DNS4_9FIRM</name>
<evidence type="ECO:0000313" key="3">
    <source>
        <dbReference type="Proteomes" id="UP000003175"/>
    </source>
</evidence>
<protein>
    <recommendedName>
        <fullName evidence="1">Spore protein YkvP/CgeB glycosyl transferase-like domain-containing protein</fullName>
    </recommendedName>
</protein>
<evidence type="ECO:0000259" key="1">
    <source>
        <dbReference type="Pfam" id="PF13524"/>
    </source>
</evidence>
<accession>A0ABN0DNS4</accession>
<sequence>MMRIFWVGNAYPEAVKKVFCHLKHEGKDNLSYWELKANVDSYYINYFATGWCKALENIGYETANVVMNARPLQKVWLRENGVHERGLSLEDILLLQIKQYRPQIIFAADCCSAKLLRCVRNEVPSVKLIIGWAGSAVAKDPARKEIWKTLDIILCCAPESVAVLKQEGARAFHMNHAFPVDVRSSLTKDGTRHSSISFIGSLVRGKEYHLFREKLLLRLLDELPLDLYSPSASVTKKSLLKAIAAIGLYDMSQCFPERVRENILSSLPMIGKICTRRERPFFPVNMNLYRYSLPAVFGMEMFDALYDSDVVLNIHADSSPDFASNMRLYEATGVGSCLLTDNKKNIADLFAPDEEVVVYDSPDDCVEKARWLIQHPQEREKIAEAGKKRCLQDHTYDNRVMEFDRIIRRVKQRGL</sequence>
<gene>
    <name evidence="2" type="ORF">HMPREF9432_01584</name>
</gene>
<keyword evidence="3" id="KW-1185">Reference proteome</keyword>
<dbReference type="InterPro" id="IPR055259">
    <property type="entry name" value="YkvP/CgeB_Glyco_trans-like"/>
</dbReference>
<organism evidence="2 3">
    <name type="scientific">Selenomonas noxia F0398</name>
    <dbReference type="NCBI Taxonomy" id="702437"/>
    <lineage>
        <taxon>Bacteria</taxon>
        <taxon>Bacillati</taxon>
        <taxon>Bacillota</taxon>
        <taxon>Negativicutes</taxon>
        <taxon>Selenomonadales</taxon>
        <taxon>Selenomonadaceae</taxon>
        <taxon>Selenomonas</taxon>
    </lineage>
</organism>
<comment type="caution">
    <text evidence="2">The sequence shown here is derived from an EMBL/GenBank/DDBJ whole genome shotgun (WGS) entry which is preliminary data.</text>
</comment>
<dbReference type="RefSeq" id="WP_006696804.1">
    <property type="nucleotide sequence ID" value="NZ_JH376860.1"/>
</dbReference>
<feature type="domain" description="Spore protein YkvP/CgeB glycosyl transferase-like" evidence="1">
    <location>
        <begin position="294"/>
        <end position="403"/>
    </location>
</feature>